<comment type="caution">
    <text evidence="2">The sequence shown here is derived from an EMBL/GenBank/DDBJ whole genome shotgun (WGS) entry which is preliminary data.</text>
</comment>
<evidence type="ECO:0000313" key="2">
    <source>
        <dbReference type="EMBL" id="KAF9521204.1"/>
    </source>
</evidence>
<dbReference type="Proteomes" id="UP000886523">
    <property type="component" value="Unassembled WGS sequence"/>
</dbReference>
<keyword evidence="3" id="KW-1185">Reference proteome</keyword>
<name>A0A9P6BC01_9AGAM</name>
<proteinExistence type="predicted"/>
<feature type="region of interest" description="Disordered" evidence="1">
    <location>
        <begin position="1"/>
        <end position="25"/>
    </location>
</feature>
<organism evidence="2 3">
    <name type="scientific">Hydnum rufescens UP504</name>
    <dbReference type="NCBI Taxonomy" id="1448309"/>
    <lineage>
        <taxon>Eukaryota</taxon>
        <taxon>Fungi</taxon>
        <taxon>Dikarya</taxon>
        <taxon>Basidiomycota</taxon>
        <taxon>Agaricomycotina</taxon>
        <taxon>Agaricomycetes</taxon>
        <taxon>Cantharellales</taxon>
        <taxon>Hydnaceae</taxon>
        <taxon>Hydnum</taxon>
    </lineage>
</organism>
<dbReference type="EMBL" id="MU128909">
    <property type="protein sequence ID" value="KAF9521204.1"/>
    <property type="molecule type" value="Genomic_DNA"/>
</dbReference>
<dbReference type="AlphaFoldDB" id="A0A9P6BC01"/>
<gene>
    <name evidence="2" type="ORF">BS47DRAFT_1335324</name>
</gene>
<sequence>MFRHFWRSLTKSKASSQTSDVPRNHGCWPRRLQNTICSVESGSKGVCSILCGSKALGLKASSQGDKAADCA</sequence>
<protein>
    <submittedName>
        <fullName evidence="2">Uncharacterized protein</fullName>
    </submittedName>
</protein>
<accession>A0A9P6BC01</accession>
<feature type="compositionally biased region" description="Polar residues" evidence="1">
    <location>
        <begin position="9"/>
        <end position="21"/>
    </location>
</feature>
<evidence type="ECO:0000313" key="3">
    <source>
        <dbReference type="Proteomes" id="UP000886523"/>
    </source>
</evidence>
<evidence type="ECO:0000256" key="1">
    <source>
        <dbReference type="SAM" id="MobiDB-lite"/>
    </source>
</evidence>
<reference evidence="2" key="1">
    <citation type="journal article" date="2020" name="Nat. Commun.">
        <title>Large-scale genome sequencing of mycorrhizal fungi provides insights into the early evolution of symbiotic traits.</title>
        <authorList>
            <person name="Miyauchi S."/>
            <person name="Kiss E."/>
            <person name="Kuo A."/>
            <person name="Drula E."/>
            <person name="Kohler A."/>
            <person name="Sanchez-Garcia M."/>
            <person name="Morin E."/>
            <person name="Andreopoulos B."/>
            <person name="Barry K.W."/>
            <person name="Bonito G."/>
            <person name="Buee M."/>
            <person name="Carver A."/>
            <person name="Chen C."/>
            <person name="Cichocki N."/>
            <person name="Clum A."/>
            <person name="Culley D."/>
            <person name="Crous P.W."/>
            <person name="Fauchery L."/>
            <person name="Girlanda M."/>
            <person name="Hayes R.D."/>
            <person name="Keri Z."/>
            <person name="LaButti K."/>
            <person name="Lipzen A."/>
            <person name="Lombard V."/>
            <person name="Magnuson J."/>
            <person name="Maillard F."/>
            <person name="Murat C."/>
            <person name="Nolan M."/>
            <person name="Ohm R.A."/>
            <person name="Pangilinan J."/>
            <person name="Pereira M.F."/>
            <person name="Perotto S."/>
            <person name="Peter M."/>
            <person name="Pfister S."/>
            <person name="Riley R."/>
            <person name="Sitrit Y."/>
            <person name="Stielow J.B."/>
            <person name="Szollosi G."/>
            <person name="Zifcakova L."/>
            <person name="Stursova M."/>
            <person name="Spatafora J.W."/>
            <person name="Tedersoo L."/>
            <person name="Vaario L.M."/>
            <person name="Yamada A."/>
            <person name="Yan M."/>
            <person name="Wang P."/>
            <person name="Xu J."/>
            <person name="Bruns T."/>
            <person name="Baldrian P."/>
            <person name="Vilgalys R."/>
            <person name="Dunand C."/>
            <person name="Henrissat B."/>
            <person name="Grigoriev I.V."/>
            <person name="Hibbett D."/>
            <person name="Nagy L.G."/>
            <person name="Martin F.M."/>
        </authorList>
    </citation>
    <scope>NUCLEOTIDE SEQUENCE</scope>
    <source>
        <strain evidence="2">UP504</strain>
    </source>
</reference>